<dbReference type="PANTHER" id="PTHR43734">
    <property type="entry name" value="PHYTOENE DESATURASE"/>
    <property type="match status" value="1"/>
</dbReference>
<dbReference type="GO" id="GO:0016491">
    <property type="term" value="F:oxidoreductase activity"/>
    <property type="evidence" value="ECO:0007669"/>
    <property type="project" value="InterPro"/>
</dbReference>
<dbReference type="InterPro" id="IPR036188">
    <property type="entry name" value="FAD/NAD-bd_sf"/>
</dbReference>
<dbReference type="Pfam" id="PF01593">
    <property type="entry name" value="Amino_oxidase"/>
    <property type="match status" value="1"/>
</dbReference>
<sequence length="442" mass="47627">MDTAKLQQADVLIVGGGLAGLSAACYLARSGASVRLYEKSTGLGGRASTTNYDGFLLNRGAHALYTGGAAEEVLQELAIPYNGHKPGSLYVLRQGKLHVFPASVGSLLQTSLLSFRDKLELGRFFSKLPTLKTEELARVSVNSWLHETIKRPRVREFLTMFACTNVYSSALDLVSAEVLAYKLQLSLKHPILYIDGGWQTLVEGLRQAAVRAGAQLINNCRVEAVEYTAGQVQGIQLANGQRVQAKAVIIATTPQEALKLVEDGSYAPLQQIVQDLLPAPVACLDLALSRLPDPTHPIVQDTAGPHFMTSQSLYARIAPEGGAVIHTFKLLDPTRPSEPQEDERALERLLDSAQPGWRELVLKRVFLPHIQAVGMLPTVASGGYAGRPGPQVPGIHNLLLAGDWIGAGFLADASLGSARQAARLLLQEGRLNTRIEAISVLQ</sequence>
<keyword evidence="3" id="KW-1185">Reference proteome</keyword>
<dbReference type="AlphaFoldDB" id="A0A402AQN8"/>
<reference evidence="3" key="1">
    <citation type="submission" date="2018-12" db="EMBL/GenBank/DDBJ databases">
        <title>Tengunoibacter tsumagoiensis gen. nov., sp. nov., Dictyobacter kobayashii sp. nov., D. alpinus sp. nov., and D. joshuensis sp. nov. and description of Dictyobacteraceae fam. nov. within the order Ktedonobacterales isolated from Tengu-no-mugimeshi.</title>
        <authorList>
            <person name="Wang C.M."/>
            <person name="Zheng Y."/>
            <person name="Sakai Y."/>
            <person name="Toyoda A."/>
            <person name="Minakuchi Y."/>
            <person name="Abe K."/>
            <person name="Yokota A."/>
            <person name="Yabe S."/>
        </authorList>
    </citation>
    <scope>NUCLEOTIDE SEQUENCE [LARGE SCALE GENOMIC DNA]</scope>
    <source>
        <strain evidence="3">Uno11</strain>
    </source>
</reference>
<dbReference type="OrthoDB" id="269318at2"/>
<dbReference type="PANTHER" id="PTHR43734:SF1">
    <property type="entry name" value="PHYTOENE DESATURASE"/>
    <property type="match status" value="1"/>
</dbReference>
<feature type="domain" description="Amine oxidase" evidence="1">
    <location>
        <begin position="18"/>
        <end position="425"/>
    </location>
</feature>
<accession>A0A402AQN8</accession>
<gene>
    <name evidence="2" type="ORF">KDK_51800</name>
</gene>
<name>A0A402AQN8_9CHLR</name>
<dbReference type="SUPFAM" id="SSF51905">
    <property type="entry name" value="FAD/NAD(P)-binding domain"/>
    <property type="match status" value="1"/>
</dbReference>
<proteinExistence type="predicted"/>
<dbReference type="RefSeq" id="WP_126553014.1">
    <property type="nucleotide sequence ID" value="NZ_BIFS01000001.1"/>
</dbReference>
<evidence type="ECO:0000313" key="2">
    <source>
        <dbReference type="EMBL" id="GCE21380.1"/>
    </source>
</evidence>
<comment type="caution">
    <text evidence="2">The sequence shown here is derived from an EMBL/GenBank/DDBJ whole genome shotgun (WGS) entry which is preliminary data.</text>
</comment>
<organism evidence="2 3">
    <name type="scientific">Dictyobacter kobayashii</name>
    <dbReference type="NCBI Taxonomy" id="2014872"/>
    <lineage>
        <taxon>Bacteria</taxon>
        <taxon>Bacillati</taxon>
        <taxon>Chloroflexota</taxon>
        <taxon>Ktedonobacteria</taxon>
        <taxon>Ktedonobacterales</taxon>
        <taxon>Dictyobacteraceae</taxon>
        <taxon>Dictyobacter</taxon>
    </lineage>
</organism>
<dbReference type="EMBL" id="BIFS01000001">
    <property type="protein sequence ID" value="GCE21380.1"/>
    <property type="molecule type" value="Genomic_DNA"/>
</dbReference>
<protein>
    <submittedName>
        <fullName evidence="2">Dehydrogenase</fullName>
    </submittedName>
</protein>
<dbReference type="Gene3D" id="3.50.50.60">
    <property type="entry name" value="FAD/NAD(P)-binding domain"/>
    <property type="match status" value="1"/>
</dbReference>
<dbReference type="PROSITE" id="PS51257">
    <property type="entry name" value="PROKAR_LIPOPROTEIN"/>
    <property type="match status" value="1"/>
</dbReference>
<dbReference type="Gene3D" id="3.90.660.50">
    <property type="match status" value="1"/>
</dbReference>
<evidence type="ECO:0000313" key="3">
    <source>
        <dbReference type="Proteomes" id="UP000287188"/>
    </source>
</evidence>
<dbReference type="InterPro" id="IPR002937">
    <property type="entry name" value="Amino_oxidase"/>
</dbReference>
<evidence type="ECO:0000259" key="1">
    <source>
        <dbReference type="Pfam" id="PF01593"/>
    </source>
</evidence>
<dbReference type="Proteomes" id="UP000287188">
    <property type="component" value="Unassembled WGS sequence"/>
</dbReference>